<feature type="chain" id="PRO_5046761381" description="Phosphatidylinositol diacylglycerol-lyase" evidence="5">
    <location>
        <begin position="37"/>
        <end position="496"/>
    </location>
</feature>
<dbReference type="InterPro" id="IPR051008">
    <property type="entry name" value="Telomere_Capping_Maintenance"/>
</dbReference>
<protein>
    <recommendedName>
        <fullName evidence="8">Phosphatidylinositol diacylglycerol-lyase</fullName>
    </recommendedName>
</protein>
<organism evidence="6 7">
    <name type="scientific">Paraconexibacter antarcticus</name>
    <dbReference type="NCBI Taxonomy" id="2949664"/>
    <lineage>
        <taxon>Bacteria</taxon>
        <taxon>Bacillati</taxon>
        <taxon>Actinomycetota</taxon>
        <taxon>Thermoleophilia</taxon>
        <taxon>Solirubrobacterales</taxon>
        <taxon>Paraconexibacteraceae</taxon>
        <taxon>Paraconexibacter</taxon>
    </lineage>
</organism>
<dbReference type="SUPFAM" id="SSF51695">
    <property type="entry name" value="PLC-like phosphodiesterases"/>
    <property type="match status" value="1"/>
</dbReference>
<dbReference type="PANTHER" id="PTHR35518">
    <property type="entry name" value="MAINTENANCE OF TELOMOERE CAPPING"/>
    <property type="match status" value="1"/>
</dbReference>
<sequence>MVVRPRAARPGPILNAVLAALAVAAAVALTPATAAAQTTTAPAPASPTAACTPLSPIAAPCTLLGKFADAAAAECRAAGVPDTDCTLPLAHVVTQHARDAYLQSAVHRAAVLQYRLGDALPLGQAPWVGTHNSFNAIANGPTLSRSDSNQQLTLTQQLDVDVRSIELDLHYLPRAGGRQVIVCHGQGPDSLDAGCTTEPPFTQILPEVVTWLNAPGHENEVLLLYLEDEMKSAAAYASAISTLDTQLRGTDGRSLIYRPDAAARAANGCTPLPLDVTRAQVRASGARVILVGSCAKGWAGDVFDWNADHVESGSVARYRPYPACDASYARATYHAKLVRYYEDSTLVATVVDPTRAPVDPEALTPAKVAAMTACGVNLFGFDQLLPDDGRLAATIWSWADGQPAAPGCARQRGDGRWATGSCAVRRRAACVTPAPSGVPRWRLTRRTVTFAQARKACWARGARFAVPRSGLQNAQLRDVARPGEGVWVAYRVRRAR</sequence>
<evidence type="ECO:0008006" key="8">
    <source>
        <dbReference type="Google" id="ProtNLM"/>
    </source>
</evidence>
<dbReference type="Proteomes" id="UP001056035">
    <property type="component" value="Chromosome"/>
</dbReference>
<gene>
    <name evidence="6" type="ORF">NBH00_07965</name>
</gene>
<evidence type="ECO:0000256" key="1">
    <source>
        <dbReference type="ARBA" id="ARBA00004370"/>
    </source>
</evidence>
<keyword evidence="4" id="KW-0472">Membrane</keyword>
<name>A0ABY5DVU7_9ACTN</name>
<dbReference type="PANTHER" id="PTHR35518:SF2">
    <property type="entry name" value="MAINTENANCE OF TELOMERE CAPPING PROTEIN 6"/>
    <property type="match status" value="1"/>
</dbReference>
<keyword evidence="5" id="KW-0732">Signal</keyword>
<evidence type="ECO:0000313" key="7">
    <source>
        <dbReference type="Proteomes" id="UP001056035"/>
    </source>
</evidence>
<dbReference type="PROSITE" id="PS50007">
    <property type="entry name" value="PIPLC_X_DOMAIN"/>
    <property type="match status" value="1"/>
</dbReference>
<evidence type="ECO:0000256" key="3">
    <source>
        <dbReference type="ARBA" id="ARBA00022989"/>
    </source>
</evidence>
<keyword evidence="2" id="KW-0812">Transmembrane</keyword>
<dbReference type="InterPro" id="IPR017946">
    <property type="entry name" value="PLC-like_Pdiesterase_TIM-brl"/>
</dbReference>
<accession>A0ABY5DVU7</accession>
<reference evidence="6 7" key="1">
    <citation type="submission" date="2022-06" db="EMBL/GenBank/DDBJ databases">
        <title>Paraconexibacter antarcticus.</title>
        <authorList>
            <person name="Kim C.S."/>
        </authorList>
    </citation>
    <scope>NUCLEOTIDE SEQUENCE [LARGE SCALE GENOMIC DNA]</scope>
    <source>
        <strain evidence="6 7">02-257</strain>
    </source>
</reference>
<dbReference type="Gene3D" id="3.20.20.190">
    <property type="entry name" value="Phosphatidylinositol (PI) phosphodiesterase"/>
    <property type="match status" value="1"/>
</dbReference>
<feature type="signal peptide" evidence="5">
    <location>
        <begin position="1"/>
        <end position="36"/>
    </location>
</feature>
<evidence type="ECO:0000256" key="2">
    <source>
        <dbReference type="ARBA" id="ARBA00022692"/>
    </source>
</evidence>
<comment type="subcellular location">
    <subcellularLocation>
        <location evidence="1">Membrane</location>
    </subcellularLocation>
</comment>
<evidence type="ECO:0000256" key="4">
    <source>
        <dbReference type="ARBA" id="ARBA00023136"/>
    </source>
</evidence>
<dbReference type="RefSeq" id="WP_254572806.1">
    <property type="nucleotide sequence ID" value="NZ_CP098502.1"/>
</dbReference>
<evidence type="ECO:0000256" key="5">
    <source>
        <dbReference type="SAM" id="SignalP"/>
    </source>
</evidence>
<dbReference type="EMBL" id="CP098502">
    <property type="protein sequence ID" value="UTI66128.1"/>
    <property type="molecule type" value="Genomic_DNA"/>
</dbReference>
<keyword evidence="3" id="KW-1133">Transmembrane helix</keyword>
<evidence type="ECO:0000313" key="6">
    <source>
        <dbReference type="EMBL" id="UTI66128.1"/>
    </source>
</evidence>
<proteinExistence type="predicted"/>
<dbReference type="Pfam" id="PF26178">
    <property type="entry name" value="PI-PLC_cat"/>
    <property type="match status" value="1"/>
</dbReference>
<keyword evidence="7" id="KW-1185">Reference proteome</keyword>